<evidence type="ECO:0000256" key="3">
    <source>
        <dbReference type="ARBA" id="ARBA00022679"/>
    </source>
</evidence>
<dbReference type="EMBL" id="OZ075129">
    <property type="protein sequence ID" value="CAL4961141.1"/>
    <property type="molecule type" value="Genomic_DNA"/>
</dbReference>
<gene>
    <name evidence="7" type="ORF">URODEC1_LOCUS44834</name>
</gene>
<dbReference type="Proteomes" id="UP001497457">
    <property type="component" value="Chromosome 19rd"/>
</dbReference>
<dbReference type="InterPro" id="IPR003406">
    <property type="entry name" value="Glyco_trans_14"/>
</dbReference>
<keyword evidence="3" id="KW-0808">Transferase</keyword>
<dbReference type="Pfam" id="PF02485">
    <property type="entry name" value="Branch"/>
    <property type="match status" value="1"/>
</dbReference>
<evidence type="ECO:0000256" key="6">
    <source>
        <dbReference type="SAM" id="MobiDB-lite"/>
    </source>
</evidence>
<reference evidence="7" key="1">
    <citation type="submission" date="2024-10" db="EMBL/GenBank/DDBJ databases">
        <authorList>
            <person name="Ryan C."/>
        </authorList>
    </citation>
    <scope>NUCLEOTIDE SEQUENCE [LARGE SCALE GENOMIC DNA]</scope>
</reference>
<organism evidence="7 8">
    <name type="scientific">Urochloa decumbens</name>
    <dbReference type="NCBI Taxonomy" id="240449"/>
    <lineage>
        <taxon>Eukaryota</taxon>
        <taxon>Viridiplantae</taxon>
        <taxon>Streptophyta</taxon>
        <taxon>Embryophyta</taxon>
        <taxon>Tracheophyta</taxon>
        <taxon>Spermatophyta</taxon>
        <taxon>Magnoliopsida</taxon>
        <taxon>Liliopsida</taxon>
        <taxon>Poales</taxon>
        <taxon>Poaceae</taxon>
        <taxon>PACMAD clade</taxon>
        <taxon>Panicoideae</taxon>
        <taxon>Panicodae</taxon>
        <taxon>Paniceae</taxon>
        <taxon>Melinidinae</taxon>
        <taxon>Urochloa</taxon>
    </lineage>
</organism>
<evidence type="ECO:0000313" key="7">
    <source>
        <dbReference type="EMBL" id="CAL4961141.1"/>
    </source>
</evidence>
<dbReference type="AlphaFoldDB" id="A0ABC8ZG49"/>
<dbReference type="PANTHER" id="PTHR45719:SF13">
    <property type="entry name" value="OS01G0772500 PROTEIN"/>
    <property type="match status" value="1"/>
</dbReference>
<proteinExistence type="predicted"/>
<dbReference type="GO" id="GO:0016757">
    <property type="term" value="F:glycosyltransferase activity"/>
    <property type="evidence" value="ECO:0007669"/>
    <property type="project" value="UniProtKB-KW"/>
</dbReference>
<evidence type="ECO:0000256" key="4">
    <source>
        <dbReference type="ARBA" id="ARBA00023136"/>
    </source>
</evidence>
<sequence length="457" mass="48644">MIPQPNSAASSSVDPLQTTSSSRSPRSPSPRINQPKLSASATMAHSSSWLTACSPWSAFATLAALMTSALVLSYASSSFLNRQAAYEYDDRSSSDAESPAAAAAAGALVPRKGPGYPPVLAYYITGGHGDCLRVTRLLKAVYHPRNRYLLHLDAGAGAYERARLASYARSEQAFLEYGNVHVAGKGDALDGRGPSAVAAVLRGAAVLLRVGADWDWLVTLGAADYPLVTQDDLLYAFSSVPRDLNFIDHRADSETHHVVVLDQNLLQSTNAEISFSSGHREKPDAFELFRGSPWPILSRGFVEHCVAAPDNLPRTLLMYFSNTLDAAEFYFQTVMANSPRFRNSTVNHSVRLDVPPPQGADQQQSRYDALVGSGAAFAGRVGDDEALLQRIDEEVLRRPLDGVTPGGWCAAGSGEEGAAECAIGGDIDVVRESAAGRRLASLINGLVGTGACDGCKS</sequence>
<feature type="region of interest" description="Disordered" evidence="6">
    <location>
        <begin position="1"/>
        <end position="38"/>
    </location>
</feature>
<evidence type="ECO:0000256" key="1">
    <source>
        <dbReference type="ARBA" id="ARBA00004606"/>
    </source>
</evidence>
<accession>A0ABC8ZG49</accession>
<name>A0ABC8ZG49_9POAL</name>
<evidence type="ECO:0000313" key="8">
    <source>
        <dbReference type="Proteomes" id="UP001497457"/>
    </source>
</evidence>
<feature type="compositionally biased region" description="Low complexity" evidence="6">
    <location>
        <begin position="20"/>
        <end position="31"/>
    </location>
</feature>
<comment type="subcellular location">
    <subcellularLocation>
        <location evidence="1">Membrane</location>
        <topology evidence="1">Single-pass type II membrane protein</topology>
    </subcellularLocation>
</comment>
<protein>
    <submittedName>
        <fullName evidence="7">Uncharacterized protein</fullName>
    </submittedName>
</protein>
<feature type="compositionally biased region" description="Polar residues" evidence="6">
    <location>
        <begin position="1"/>
        <end position="19"/>
    </location>
</feature>
<dbReference type="GO" id="GO:0016020">
    <property type="term" value="C:membrane"/>
    <property type="evidence" value="ECO:0007669"/>
    <property type="project" value="UniProtKB-SubCell"/>
</dbReference>
<evidence type="ECO:0000256" key="2">
    <source>
        <dbReference type="ARBA" id="ARBA00022676"/>
    </source>
</evidence>
<dbReference type="PANTHER" id="PTHR45719">
    <property type="entry name" value="GLYCOSYLTRANSFERASE"/>
    <property type="match status" value="1"/>
</dbReference>
<evidence type="ECO:0000256" key="5">
    <source>
        <dbReference type="ARBA" id="ARBA00023180"/>
    </source>
</evidence>
<keyword evidence="2" id="KW-0328">Glycosyltransferase</keyword>
<keyword evidence="5" id="KW-0325">Glycoprotein</keyword>
<keyword evidence="8" id="KW-1185">Reference proteome</keyword>
<keyword evidence="4" id="KW-0472">Membrane</keyword>
<dbReference type="InterPro" id="IPR044610">
    <property type="entry name" value="GLCAT14A/B/C"/>
</dbReference>